<dbReference type="Proteomes" id="UP000320762">
    <property type="component" value="Unassembled WGS sequence"/>
</dbReference>
<dbReference type="OrthoDB" id="408373at2759"/>
<organism evidence="4 5">
    <name type="scientific">Schizophyllum amplum</name>
    <dbReference type="NCBI Taxonomy" id="97359"/>
    <lineage>
        <taxon>Eukaryota</taxon>
        <taxon>Fungi</taxon>
        <taxon>Dikarya</taxon>
        <taxon>Basidiomycota</taxon>
        <taxon>Agaricomycotina</taxon>
        <taxon>Agaricomycetes</taxon>
        <taxon>Agaricomycetidae</taxon>
        <taxon>Agaricales</taxon>
        <taxon>Schizophyllaceae</taxon>
        <taxon>Schizophyllum</taxon>
    </lineage>
</organism>
<dbReference type="Pfam" id="PF12697">
    <property type="entry name" value="Abhydrolase_6"/>
    <property type="match status" value="1"/>
</dbReference>
<proteinExistence type="predicted"/>
<sequence length="360" mass="38914">MKSFAILPFIASAALAAVANVPTSIVDADKDVSDAGVSKDQIVAKFVESSDGSKIYAEAVGDPSNPPLVFVPGYTISTMAFDKQFENETMREQLYMVRFDPRGHGQSVMNASEDAHKSELYADDFKAVLSAFNMEKPVFAAWSLGGAMLTDIIVNIGTDAISGYISIAAIPYIGDVLSEVVSESTMEIVPGMQVSNSTDDWKKNAISFEDSLFYDPKAVPFDFKAALIGAAAQEPSDVTKIVIGREQDSDKFKELIKDASIPMLAINGKQDSQRISGEAIVDSMKKYWSEDLITFTEVDKAGHAFFYDQPEEANEQFRAFTLKSTGHEDQIAAANNNGASSAALPSLFALSTLLLSAFIL</sequence>
<dbReference type="InterPro" id="IPR000073">
    <property type="entry name" value="AB_hydrolase_1"/>
</dbReference>
<dbReference type="InterPro" id="IPR029058">
    <property type="entry name" value="AB_hydrolase_fold"/>
</dbReference>
<evidence type="ECO:0000313" key="5">
    <source>
        <dbReference type="Proteomes" id="UP000320762"/>
    </source>
</evidence>
<dbReference type="Gene3D" id="3.40.50.1820">
    <property type="entry name" value="alpha/beta hydrolase"/>
    <property type="match status" value="1"/>
</dbReference>
<feature type="signal peptide" evidence="2">
    <location>
        <begin position="1"/>
        <end position="16"/>
    </location>
</feature>
<dbReference type="PANTHER" id="PTHR43798">
    <property type="entry name" value="MONOACYLGLYCEROL LIPASE"/>
    <property type="match status" value="1"/>
</dbReference>
<evidence type="ECO:0000256" key="2">
    <source>
        <dbReference type="SAM" id="SignalP"/>
    </source>
</evidence>
<feature type="domain" description="AB hydrolase-1" evidence="3">
    <location>
        <begin position="68"/>
        <end position="313"/>
    </location>
</feature>
<keyword evidence="5" id="KW-1185">Reference proteome</keyword>
<name>A0A550CW31_9AGAR</name>
<evidence type="ECO:0000256" key="1">
    <source>
        <dbReference type="ARBA" id="ARBA00022801"/>
    </source>
</evidence>
<dbReference type="InterPro" id="IPR050266">
    <property type="entry name" value="AB_hydrolase_sf"/>
</dbReference>
<dbReference type="GO" id="GO:0016787">
    <property type="term" value="F:hydrolase activity"/>
    <property type="evidence" value="ECO:0007669"/>
    <property type="project" value="UniProtKB-KW"/>
</dbReference>
<gene>
    <name evidence="4" type="ORF">BD626DRAFT_3931</name>
</gene>
<dbReference type="STRING" id="97359.A0A550CW31"/>
<evidence type="ECO:0000259" key="3">
    <source>
        <dbReference type="Pfam" id="PF12697"/>
    </source>
</evidence>
<dbReference type="AlphaFoldDB" id="A0A550CW31"/>
<accession>A0A550CW31</accession>
<evidence type="ECO:0000313" key="4">
    <source>
        <dbReference type="EMBL" id="TRM69000.1"/>
    </source>
</evidence>
<keyword evidence="2" id="KW-0732">Signal</keyword>
<comment type="caution">
    <text evidence="4">The sequence shown here is derived from an EMBL/GenBank/DDBJ whole genome shotgun (WGS) entry which is preliminary data.</text>
</comment>
<reference evidence="4 5" key="1">
    <citation type="journal article" date="2019" name="New Phytol.">
        <title>Comparative genomics reveals unique wood-decay strategies and fruiting body development in the Schizophyllaceae.</title>
        <authorList>
            <person name="Almasi E."/>
            <person name="Sahu N."/>
            <person name="Krizsan K."/>
            <person name="Balint B."/>
            <person name="Kovacs G.M."/>
            <person name="Kiss B."/>
            <person name="Cseklye J."/>
            <person name="Drula E."/>
            <person name="Henrissat B."/>
            <person name="Nagy I."/>
            <person name="Chovatia M."/>
            <person name="Adam C."/>
            <person name="LaButti K."/>
            <person name="Lipzen A."/>
            <person name="Riley R."/>
            <person name="Grigoriev I.V."/>
            <person name="Nagy L.G."/>
        </authorList>
    </citation>
    <scope>NUCLEOTIDE SEQUENCE [LARGE SCALE GENOMIC DNA]</scope>
    <source>
        <strain evidence="4 5">NL-1724</strain>
    </source>
</reference>
<dbReference type="PANTHER" id="PTHR43798:SF31">
    <property type="entry name" value="AB HYDROLASE SUPERFAMILY PROTEIN YCLE"/>
    <property type="match status" value="1"/>
</dbReference>
<dbReference type="EMBL" id="VDMD01000001">
    <property type="protein sequence ID" value="TRM69000.1"/>
    <property type="molecule type" value="Genomic_DNA"/>
</dbReference>
<dbReference type="GO" id="GO:0016020">
    <property type="term" value="C:membrane"/>
    <property type="evidence" value="ECO:0007669"/>
    <property type="project" value="TreeGrafter"/>
</dbReference>
<feature type="chain" id="PRO_5022208383" evidence="2">
    <location>
        <begin position="17"/>
        <end position="360"/>
    </location>
</feature>
<dbReference type="SUPFAM" id="SSF53474">
    <property type="entry name" value="alpha/beta-Hydrolases"/>
    <property type="match status" value="1"/>
</dbReference>
<keyword evidence="1 4" id="KW-0378">Hydrolase</keyword>
<protein>
    <submittedName>
        <fullName evidence="4">Alpha/Beta hydrolase protein</fullName>
    </submittedName>
</protein>